<name>A0ABP7FLJ3_9MICO</name>
<gene>
    <name evidence="1" type="ORF">GCM10022239_17180</name>
</gene>
<dbReference type="EMBL" id="BAABAE010000003">
    <property type="protein sequence ID" value="GAA3742161.1"/>
    <property type="molecule type" value="Genomic_DNA"/>
</dbReference>
<proteinExistence type="predicted"/>
<comment type="caution">
    <text evidence="1">The sequence shown here is derived from an EMBL/GenBank/DDBJ whole genome shotgun (WGS) entry which is preliminary data.</text>
</comment>
<keyword evidence="2" id="KW-1185">Reference proteome</keyword>
<dbReference type="Proteomes" id="UP001501004">
    <property type="component" value="Unassembled WGS sequence"/>
</dbReference>
<accession>A0ABP7FLJ3</accession>
<organism evidence="1 2">
    <name type="scientific">Leifsonella bigeumensis</name>
    <dbReference type="NCBI Taxonomy" id="433643"/>
    <lineage>
        <taxon>Bacteria</taxon>
        <taxon>Bacillati</taxon>
        <taxon>Actinomycetota</taxon>
        <taxon>Actinomycetes</taxon>
        <taxon>Micrococcales</taxon>
        <taxon>Microbacteriaceae</taxon>
        <taxon>Leifsonella</taxon>
    </lineage>
</organism>
<reference evidence="2" key="1">
    <citation type="journal article" date="2019" name="Int. J. Syst. Evol. Microbiol.">
        <title>The Global Catalogue of Microorganisms (GCM) 10K type strain sequencing project: providing services to taxonomists for standard genome sequencing and annotation.</title>
        <authorList>
            <consortium name="The Broad Institute Genomics Platform"/>
            <consortium name="The Broad Institute Genome Sequencing Center for Infectious Disease"/>
            <person name="Wu L."/>
            <person name="Ma J."/>
        </authorList>
    </citation>
    <scope>NUCLEOTIDE SEQUENCE [LARGE SCALE GENOMIC DNA]</scope>
    <source>
        <strain evidence="2">JCM 16949</strain>
    </source>
</reference>
<evidence type="ECO:0000313" key="2">
    <source>
        <dbReference type="Proteomes" id="UP001501004"/>
    </source>
</evidence>
<sequence>MPTTLDQETIAEVLPGSWRVGATNIVDWLDGDRRDPVFRFEVSETTPLAISEEQEFTSPEGKSRLITIQSEWVDGVFRSKGRGILKSGASRWRLGGMSEDRSVLVIRVATVRGGQDGLLVLVRSDAASGELRSMIATRSDEFGLGPEDFASLSWLDLSASGGF</sequence>
<evidence type="ECO:0000313" key="1">
    <source>
        <dbReference type="EMBL" id="GAA3742161.1"/>
    </source>
</evidence>
<protein>
    <submittedName>
        <fullName evidence="1">Uncharacterized protein</fullName>
    </submittedName>
</protein>
<dbReference type="RefSeq" id="WP_344755720.1">
    <property type="nucleotide sequence ID" value="NZ_BAABAE010000003.1"/>
</dbReference>